<evidence type="ECO:0000256" key="2">
    <source>
        <dbReference type="ARBA" id="ARBA00008282"/>
    </source>
</evidence>
<dbReference type="EMBL" id="FO203512">
    <property type="protein sequence ID" value="CCK75274.1"/>
    <property type="molecule type" value="Genomic_DNA"/>
</dbReference>
<evidence type="ECO:0000256" key="10">
    <source>
        <dbReference type="ARBA" id="ARBA00031306"/>
    </source>
</evidence>
<dbReference type="SUPFAM" id="SSF143631">
    <property type="entry name" value="ApbE-like"/>
    <property type="match status" value="1"/>
</dbReference>
<dbReference type="InterPro" id="IPR024932">
    <property type="entry name" value="ApbE"/>
</dbReference>
<evidence type="ECO:0000313" key="12">
    <source>
        <dbReference type="EMBL" id="CCK75274.1"/>
    </source>
</evidence>
<dbReference type="HOGENOM" id="CLU_044403_2_1_6"/>
<name>R4YSU7_OLEAN</name>
<dbReference type="OrthoDB" id="9778595at2"/>
<organism evidence="12 13">
    <name type="scientific">Oleispira antarctica RB-8</name>
    <dbReference type="NCBI Taxonomy" id="698738"/>
    <lineage>
        <taxon>Bacteria</taxon>
        <taxon>Pseudomonadati</taxon>
        <taxon>Pseudomonadota</taxon>
        <taxon>Gammaproteobacteria</taxon>
        <taxon>Oceanospirillales</taxon>
        <taxon>Oceanospirillaceae</taxon>
        <taxon>Oleispira</taxon>
    </lineage>
</organism>
<dbReference type="PANTHER" id="PTHR30040">
    <property type="entry name" value="THIAMINE BIOSYNTHESIS LIPOPROTEIN APBE"/>
    <property type="match status" value="1"/>
</dbReference>
<evidence type="ECO:0000256" key="7">
    <source>
        <dbReference type="ARBA" id="ARBA00022723"/>
    </source>
</evidence>
<dbReference type="Proteomes" id="UP000032749">
    <property type="component" value="Chromosome"/>
</dbReference>
<keyword evidence="13" id="KW-1185">Reference proteome</keyword>
<comment type="similarity">
    <text evidence="2">Belongs to the ApbE family.</text>
</comment>
<comment type="catalytic activity">
    <reaction evidence="11">
        <text>L-threonyl-[protein] + FAD = FMN-L-threonyl-[protein] + AMP + H(+)</text>
        <dbReference type="Rhea" id="RHEA:36847"/>
        <dbReference type="Rhea" id="RHEA-COMP:11060"/>
        <dbReference type="Rhea" id="RHEA-COMP:11061"/>
        <dbReference type="ChEBI" id="CHEBI:15378"/>
        <dbReference type="ChEBI" id="CHEBI:30013"/>
        <dbReference type="ChEBI" id="CHEBI:57692"/>
        <dbReference type="ChEBI" id="CHEBI:74257"/>
        <dbReference type="ChEBI" id="CHEBI:456215"/>
        <dbReference type="EC" id="2.7.1.180"/>
    </reaction>
</comment>
<keyword evidence="5" id="KW-0285">Flavoprotein</keyword>
<evidence type="ECO:0000256" key="5">
    <source>
        <dbReference type="ARBA" id="ARBA00022630"/>
    </source>
</evidence>
<dbReference type="EC" id="2.7.1.180" evidence="3"/>
<dbReference type="GO" id="GO:0016740">
    <property type="term" value="F:transferase activity"/>
    <property type="evidence" value="ECO:0007669"/>
    <property type="project" value="UniProtKB-KW"/>
</dbReference>
<comment type="cofactor">
    <cofactor evidence="1">
        <name>Mg(2+)</name>
        <dbReference type="ChEBI" id="CHEBI:18420"/>
    </cofactor>
</comment>
<dbReference type="Gene3D" id="3.10.520.10">
    <property type="entry name" value="ApbE-like domains"/>
    <property type="match status" value="1"/>
</dbReference>
<dbReference type="InterPro" id="IPR003374">
    <property type="entry name" value="ApbE-like_sf"/>
</dbReference>
<evidence type="ECO:0000256" key="6">
    <source>
        <dbReference type="ARBA" id="ARBA00022679"/>
    </source>
</evidence>
<proteinExistence type="inferred from homology"/>
<protein>
    <recommendedName>
        <fullName evidence="4">FAD:protein FMN transferase</fullName>
        <ecNumber evidence="3">2.7.1.180</ecNumber>
    </recommendedName>
    <alternativeName>
        <fullName evidence="10">Flavin transferase</fullName>
    </alternativeName>
</protein>
<accession>R4YSU7</accession>
<dbReference type="Pfam" id="PF02424">
    <property type="entry name" value="ApbE"/>
    <property type="match status" value="1"/>
</dbReference>
<evidence type="ECO:0000256" key="9">
    <source>
        <dbReference type="ARBA" id="ARBA00022842"/>
    </source>
</evidence>
<dbReference type="PATRIC" id="fig|698738.3.peg.1141"/>
<reference evidence="12 13" key="1">
    <citation type="journal article" date="2013" name="Nat. Commun.">
        <title>Genome sequence and functional genomic analysis of the oil-degrading bacterium Oleispira antarctica.</title>
        <authorList>
            <person name="Kube M."/>
            <person name="Chernikova T.N."/>
            <person name="Al-Ramahi Y."/>
            <person name="Beloqui A."/>
            <person name="Lopez-Cortez N."/>
            <person name="Guazzaroni M.E."/>
            <person name="Heipieper H.J."/>
            <person name="Klages S."/>
            <person name="Kotsyurbenko O.R."/>
            <person name="Langer I."/>
            <person name="Nechitaylo T.Y."/>
            <person name="Lunsdorf H."/>
            <person name="Fernandez M."/>
            <person name="Juarez S."/>
            <person name="Ciordia S."/>
            <person name="Singer A."/>
            <person name="Kagan O."/>
            <person name="Egorova O."/>
            <person name="Petit P.A."/>
            <person name="Stogios P."/>
            <person name="Kim Y."/>
            <person name="Tchigvintsev A."/>
            <person name="Flick R."/>
            <person name="Denaro R."/>
            <person name="Genovese M."/>
            <person name="Albar J.P."/>
            <person name="Reva O.N."/>
            <person name="Martinez-Gomariz M."/>
            <person name="Tran H."/>
            <person name="Ferrer M."/>
            <person name="Savchenko A."/>
            <person name="Yakunin A.F."/>
            <person name="Yakimov M.M."/>
            <person name="Golyshina O.V."/>
            <person name="Reinhardt R."/>
            <person name="Golyshin P.N."/>
        </authorList>
    </citation>
    <scope>NUCLEOTIDE SEQUENCE [LARGE SCALE GENOMIC DNA]</scope>
</reference>
<keyword evidence="7" id="KW-0479">Metal-binding</keyword>
<evidence type="ECO:0000256" key="4">
    <source>
        <dbReference type="ARBA" id="ARBA00016337"/>
    </source>
</evidence>
<keyword evidence="6" id="KW-0808">Transferase</keyword>
<dbReference type="PANTHER" id="PTHR30040:SF2">
    <property type="entry name" value="FAD:PROTEIN FMN TRANSFERASE"/>
    <property type="match status" value="1"/>
</dbReference>
<keyword evidence="9" id="KW-0460">Magnesium</keyword>
<evidence type="ECO:0000313" key="13">
    <source>
        <dbReference type="Proteomes" id="UP000032749"/>
    </source>
</evidence>
<dbReference type="KEGG" id="oai:OLEAN_C10980"/>
<dbReference type="GO" id="GO:0046872">
    <property type="term" value="F:metal ion binding"/>
    <property type="evidence" value="ECO:0007669"/>
    <property type="project" value="UniProtKB-KW"/>
</dbReference>
<evidence type="ECO:0000256" key="3">
    <source>
        <dbReference type="ARBA" id="ARBA00011955"/>
    </source>
</evidence>
<evidence type="ECO:0000256" key="11">
    <source>
        <dbReference type="ARBA" id="ARBA00048540"/>
    </source>
</evidence>
<keyword evidence="8" id="KW-0274">FAD</keyword>
<dbReference type="AlphaFoldDB" id="R4YSU7"/>
<evidence type="ECO:0000256" key="1">
    <source>
        <dbReference type="ARBA" id="ARBA00001946"/>
    </source>
</evidence>
<dbReference type="STRING" id="698738.OLEAN_C10980"/>
<gene>
    <name evidence="12" type="primary">apbE</name>
    <name evidence="12" type="ORF">OLEAN_C10980</name>
</gene>
<sequence>MASPCEILIAACSLADAQMLATIAFDEVKRIEKKFSRYRDDNIVFKINNSHGTCVEIDEEVHRLLTFSDQCYHASGGLFDITSGVLRQVWIFDGSDRLPTTAEIEKYLPLVGWDKVKWNGQSIRLKDGMELDFGGIGKEYAADRVLLLLSEKKSLPYLVNLGGDIATNGALFSDHEWVIGIEAIAGSQMSKVLHLKDGAIATSGDSRRYLLCEGIRYSHILNPKTGWPIEHTPHSITVMAPSCVQAGMLSSLALLQGAKSEEFLDAMDVTFWSQR</sequence>
<evidence type="ECO:0000256" key="8">
    <source>
        <dbReference type="ARBA" id="ARBA00022827"/>
    </source>
</evidence>